<feature type="transmembrane region" description="Helical" evidence="7">
    <location>
        <begin position="181"/>
        <end position="202"/>
    </location>
</feature>
<dbReference type="OrthoDB" id="4139357at2759"/>
<dbReference type="SUPFAM" id="SSF103473">
    <property type="entry name" value="MFS general substrate transporter"/>
    <property type="match status" value="1"/>
</dbReference>
<evidence type="ECO:0000256" key="6">
    <source>
        <dbReference type="SAM" id="MobiDB-lite"/>
    </source>
</evidence>
<feature type="transmembrane region" description="Helical" evidence="7">
    <location>
        <begin position="67"/>
        <end position="85"/>
    </location>
</feature>
<feature type="transmembrane region" description="Helical" evidence="7">
    <location>
        <begin position="148"/>
        <end position="169"/>
    </location>
</feature>
<dbReference type="InterPro" id="IPR005828">
    <property type="entry name" value="MFS_sugar_transport-like"/>
</dbReference>
<dbReference type="PANTHER" id="PTHR23511">
    <property type="entry name" value="SYNAPTIC VESICLE GLYCOPROTEIN 2"/>
    <property type="match status" value="1"/>
</dbReference>
<feature type="region of interest" description="Disordered" evidence="6">
    <location>
        <begin position="324"/>
        <end position="356"/>
    </location>
</feature>
<name>A0A811NFV8_9POAL</name>
<reference evidence="9" key="1">
    <citation type="submission" date="2020-10" db="EMBL/GenBank/DDBJ databases">
        <authorList>
            <person name="Han B."/>
            <person name="Lu T."/>
            <person name="Zhao Q."/>
            <person name="Huang X."/>
            <person name="Zhao Y."/>
        </authorList>
    </citation>
    <scope>NUCLEOTIDE SEQUENCE</scope>
</reference>
<evidence type="ECO:0000259" key="8">
    <source>
        <dbReference type="PROSITE" id="PS50850"/>
    </source>
</evidence>
<dbReference type="Proteomes" id="UP000604825">
    <property type="component" value="Unassembled WGS sequence"/>
</dbReference>
<evidence type="ECO:0000313" key="10">
    <source>
        <dbReference type="Proteomes" id="UP000604825"/>
    </source>
</evidence>
<feature type="domain" description="Major facilitator superfamily (MFS) profile" evidence="8">
    <location>
        <begin position="29"/>
        <end position="381"/>
    </location>
</feature>
<dbReference type="InterPro" id="IPR020846">
    <property type="entry name" value="MFS_dom"/>
</dbReference>
<comment type="caution">
    <text evidence="9">The sequence shown here is derived from an EMBL/GenBank/DDBJ whole genome shotgun (WGS) entry which is preliminary data.</text>
</comment>
<evidence type="ECO:0000256" key="3">
    <source>
        <dbReference type="ARBA" id="ARBA00022692"/>
    </source>
</evidence>
<keyword evidence="10" id="KW-1185">Reference proteome</keyword>
<dbReference type="PANTHER" id="PTHR23511:SF43">
    <property type="entry name" value="MAJOR FACILITATOR SUPERFAMILY (MFS) PROFILE DOMAIN-CONTAINING PROTEIN"/>
    <property type="match status" value="1"/>
</dbReference>
<keyword evidence="2" id="KW-0813">Transport</keyword>
<feature type="compositionally biased region" description="Basic and acidic residues" evidence="6">
    <location>
        <begin position="324"/>
        <end position="336"/>
    </location>
</feature>
<evidence type="ECO:0000313" key="9">
    <source>
        <dbReference type="EMBL" id="CAD6223426.1"/>
    </source>
</evidence>
<evidence type="ECO:0000256" key="5">
    <source>
        <dbReference type="ARBA" id="ARBA00023136"/>
    </source>
</evidence>
<organism evidence="9 10">
    <name type="scientific">Miscanthus lutarioriparius</name>
    <dbReference type="NCBI Taxonomy" id="422564"/>
    <lineage>
        <taxon>Eukaryota</taxon>
        <taxon>Viridiplantae</taxon>
        <taxon>Streptophyta</taxon>
        <taxon>Embryophyta</taxon>
        <taxon>Tracheophyta</taxon>
        <taxon>Spermatophyta</taxon>
        <taxon>Magnoliopsida</taxon>
        <taxon>Liliopsida</taxon>
        <taxon>Poales</taxon>
        <taxon>Poaceae</taxon>
        <taxon>PACMAD clade</taxon>
        <taxon>Panicoideae</taxon>
        <taxon>Andropogonodae</taxon>
        <taxon>Andropogoneae</taxon>
        <taxon>Saccharinae</taxon>
        <taxon>Miscanthus</taxon>
    </lineage>
</organism>
<dbReference type="Pfam" id="PF00083">
    <property type="entry name" value="Sugar_tr"/>
    <property type="match status" value="1"/>
</dbReference>
<proteinExistence type="predicted"/>
<feature type="transmembrane region" description="Helical" evidence="7">
    <location>
        <begin position="27"/>
        <end position="47"/>
    </location>
</feature>
<dbReference type="EMBL" id="CAJGYO010000004">
    <property type="protein sequence ID" value="CAD6223426.1"/>
    <property type="molecule type" value="Genomic_DNA"/>
</dbReference>
<dbReference type="InterPro" id="IPR036259">
    <property type="entry name" value="MFS_trans_sf"/>
</dbReference>
<evidence type="ECO:0000256" key="1">
    <source>
        <dbReference type="ARBA" id="ARBA00004141"/>
    </source>
</evidence>
<keyword evidence="4 7" id="KW-1133">Transmembrane helix</keyword>
<feature type="transmembrane region" description="Helical" evidence="7">
    <location>
        <begin position="120"/>
        <end position="142"/>
    </location>
</feature>
<evidence type="ECO:0000256" key="7">
    <source>
        <dbReference type="SAM" id="Phobius"/>
    </source>
</evidence>
<dbReference type="PROSITE" id="PS50850">
    <property type="entry name" value="MFS"/>
    <property type="match status" value="1"/>
</dbReference>
<dbReference type="AlphaFoldDB" id="A0A811NFV8"/>
<protein>
    <recommendedName>
        <fullName evidence="8">Major facilitator superfamily (MFS) profile domain-containing protein</fullName>
    </recommendedName>
</protein>
<accession>A0A811NFV8</accession>
<dbReference type="GO" id="GO:0016020">
    <property type="term" value="C:membrane"/>
    <property type="evidence" value="ECO:0007669"/>
    <property type="project" value="UniProtKB-SubCell"/>
</dbReference>
<dbReference type="Gene3D" id="1.20.1250.20">
    <property type="entry name" value="MFS general substrate transporter like domains"/>
    <property type="match status" value="1"/>
</dbReference>
<evidence type="ECO:0000256" key="2">
    <source>
        <dbReference type="ARBA" id="ARBA00022448"/>
    </source>
</evidence>
<keyword evidence="3 7" id="KW-0812">Transmembrane</keyword>
<sequence length="381" mass="41689">MAGGWSGTEEYTTDEALSRLGFGRFQVLLLGFLGTGFVAEAMEVMLLSFVGPSVKEEWGISGGAEGLIISVVNAGMLLGACVGGLGSDRYGRRVLDIHFLFIRKFNRGIPLFKEISSNKIGAGFLFTAIVSGIPGFLCAFSPNYATLLVLRFVVGFGLGGNHVLPTWFLEFVPAEHRGSWIAAFTCFWTLGTILEVLLAWAIMPILGWRWLLALSSLPCFILLIFSDVIPESPRYLCSRGKISEAMLVLERIARMKNKALPPGTVTSEPTRGVDNNHDSPVTRLLPMPEDSLISGEDTSSKSNLLSVFRALWSEAGRLEMDTKTLEAQRKTEEAEKASTQSGGKSRGDPPITKSEMKNEMRSMIQELLEMGMIDPRVAPEL</sequence>
<feature type="transmembrane region" description="Helical" evidence="7">
    <location>
        <begin position="208"/>
        <end position="229"/>
    </location>
</feature>
<keyword evidence="5 7" id="KW-0472">Membrane</keyword>
<dbReference type="GO" id="GO:0022857">
    <property type="term" value="F:transmembrane transporter activity"/>
    <property type="evidence" value="ECO:0007669"/>
    <property type="project" value="InterPro"/>
</dbReference>
<comment type="subcellular location">
    <subcellularLocation>
        <location evidence="1">Membrane</location>
        <topology evidence="1">Multi-pass membrane protein</topology>
    </subcellularLocation>
</comment>
<gene>
    <name evidence="9" type="ORF">NCGR_LOCUS15836</name>
</gene>
<evidence type="ECO:0000256" key="4">
    <source>
        <dbReference type="ARBA" id="ARBA00022989"/>
    </source>
</evidence>
<feature type="region of interest" description="Disordered" evidence="6">
    <location>
        <begin position="260"/>
        <end position="288"/>
    </location>
</feature>